<dbReference type="OrthoDB" id="269301at2759"/>
<keyword evidence="3" id="KW-0378">Hydrolase</keyword>
<dbReference type="GO" id="GO:0006508">
    <property type="term" value="P:proteolysis"/>
    <property type="evidence" value="ECO:0007669"/>
    <property type="project" value="UniProtKB-KW"/>
</dbReference>
<feature type="compositionally biased region" description="Basic and acidic residues" evidence="1">
    <location>
        <begin position="287"/>
        <end position="297"/>
    </location>
</feature>
<dbReference type="EMBL" id="LR877152">
    <property type="protein sequence ID" value="CAD2217342.1"/>
    <property type="molecule type" value="Genomic_DNA"/>
</dbReference>
<dbReference type="GO" id="GO:0008237">
    <property type="term" value="F:metallopeptidase activity"/>
    <property type="evidence" value="ECO:0007669"/>
    <property type="project" value="InterPro"/>
</dbReference>
<dbReference type="AlphaFoldDB" id="A0A7G2CGN2"/>
<feature type="domain" description="JAB1/MPN/MOV34 metalloenzyme" evidence="2">
    <location>
        <begin position="7"/>
        <end position="83"/>
    </location>
</feature>
<evidence type="ECO:0000313" key="3">
    <source>
        <dbReference type="EMBL" id="CAD2217342.1"/>
    </source>
</evidence>
<evidence type="ECO:0000313" key="4">
    <source>
        <dbReference type="Proteomes" id="UP000515908"/>
    </source>
</evidence>
<dbReference type="VEuPathDB" id="TriTrypDB:ADEAN_000482000"/>
<protein>
    <submittedName>
        <fullName evidence="3">JAB1/Mov34/MPN/PAD-1 ubiquitin protease, putative</fullName>
    </submittedName>
</protein>
<evidence type="ECO:0000256" key="1">
    <source>
        <dbReference type="SAM" id="MobiDB-lite"/>
    </source>
</evidence>
<dbReference type="Proteomes" id="UP000515908">
    <property type="component" value="Chromosome 08"/>
</dbReference>
<reference evidence="3 4" key="1">
    <citation type="submission" date="2020-08" db="EMBL/GenBank/DDBJ databases">
        <authorList>
            <person name="Newling K."/>
            <person name="Davey J."/>
            <person name="Forrester S."/>
        </authorList>
    </citation>
    <scope>NUCLEOTIDE SEQUENCE [LARGE SCALE GENOMIC DNA]</scope>
    <source>
        <strain evidence="4">Crithidia deanei Carvalho (ATCC PRA-265)</strain>
    </source>
</reference>
<organism evidence="3 4">
    <name type="scientific">Angomonas deanei</name>
    <dbReference type="NCBI Taxonomy" id="59799"/>
    <lineage>
        <taxon>Eukaryota</taxon>
        <taxon>Discoba</taxon>
        <taxon>Euglenozoa</taxon>
        <taxon>Kinetoplastea</taxon>
        <taxon>Metakinetoplastina</taxon>
        <taxon>Trypanosomatida</taxon>
        <taxon>Trypanosomatidae</taxon>
        <taxon>Strigomonadinae</taxon>
        <taxon>Angomonas</taxon>
    </lineage>
</organism>
<name>A0A7G2CGN2_9TRYP</name>
<keyword evidence="3" id="KW-0645">Protease</keyword>
<proteinExistence type="predicted"/>
<accession>A0A7G2CGN2</accession>
<evidence type="ECO:0000259" key="2">
    <source>
        <dbReference type="Pfam" id="PF01398"/>
    </source>
</evidence>
<dbReference type="Gene3D" id="3.40.140.10">
    <property type="entry name" value="Cytidine Deaminase, domain 2"/>
    <property type="match status" value="1"/>
</dbReference>
<keyword evidence="4" id="KW-1185">Reference proteome</keyword>
<gene>
    <name evidence="3" type="ORF">ADEAN_000482000</name>
</gene>
<dbReference type="Pfam" id="PF01398">
    <property type="entry name" value="JAB"/>
    <property type="match status" value="1"/>
</dbReference>
<sequence length="330" mass="37188">MSDPGLIISPNVASAILEHAKRKRQVTGYILGTRANNKYVIKDCFPLTQTGASRTEDIKRFIRNKKLKEAFVKGDVLGWYSAGWADPHDGEDSAEVHFKKFCETPSHVYMEKNNATARSALHLHCALPESGRLNVQWTAHVTTNRRENDKYESIPVAEVGVGVIVEDKTATNVVMQHIREQLQYNGQPPAPQEPLVNLDEVSLRSREELLAVERQLHQLLSQVDSGDADTKSAIETLHRAREEQTERQLTTDDALTRRLKEALMMKCMATLLQEHVARIGAAVADASDEKRGDDFRRGAAFNRNNFRRGGQNKGGNNGNNNYNKRYEKRN</sequence>
<dbReference type="InterPro" id="IPR000555">
    <property type="entry name" value="JAMM/MPN+_dom"/>
</dbReference>
<feature type="compositionally biased region" description="Low complexity" evidence="1">
    <location>
        <begin position="298"/>
        <end position="309"/>
    </location>
</feature>
<feature type="region of interest" description="Disordered" evidence="1">
    <location>
        <begin position="284"/>
        <end position="330"/>
    </location>
</feature>